<sequence>MITEIGVATTLVAGYNLYKYRNYYKENKIFRDTIKVKDKEFYIIATQLTDYGTEFIISLKNKEFKELEGFRDLLKNNFKGDIEIEQNDNGTATVRVIKKEINEKFNPVEIKPYEVYIGLDNHFEPIIVNLNQYPHILISGATGSGKTQELKLILSNLINSNSERDINIYFSNISESNDFKNFIRCKQVKAYVEKIDESLKMFEYINHMYSKRLDIFKKNNVADIKEYNAKFPNKRMAYDYLVLDEFADYFPSNKLEEGYETKIKCYNILKHLVRKGRKAGIFLIIALQRSDTTVLDPSLKANLCTKISFTQTNSASSLVICDTTELVGLQPRIFMTTYGSNKVWSKSLYIDDCMIKKCVKESISNHRLNTFLEPIREQKQYNKVVELKNKKSKKVVKRKKDEVAVEKVSRVKNIEVTEIKQGRNV</sequence>
<dbReference type="Proteomes" id="UP001501047">
    <property type="component" value="Unassembled WGS sequence"/>
</dbReference>
<evidence type="ECO:0000313" key="5">
    <source>
        <dbReference type="EMBL" id="GAA0768755.1"/>
    </source>
</evidence>
<protein>
    <recommendedName>
        <fullName evidence="4">FtsK domain-containing protein</fullName>
    </recommendedName>
</protein>
<dbReference type="PANTHER" id="PTHR22683:SF41">
    <property type="entry name" value="DNA TRANSLOCASE FTSK"/>
    <property type="match status" value="1"/>
</dbReference>
<evidence type="ECO:0000256" key="1">
    <source>
        <dbReference type="ARBA" id="ARBA00022741"/>
    </source>
</evidence>
<keyword evidence="6" id="KW-1185">Reference proteome</keyword>
<dbReference type="PROSITE" id="PS50901">
    <property type="entry name" value="FTSK"/>
    <property type="match status" value="1"/>
</dbReference>
<feature type="binding site" evidence="3">
    <location>
        <begin position="140"/>
        <end position="147"/>
    </location>
    <ligand>
        <name>ATP</name>
        <dbReference type="ChEBI" id="CHEBI:30616"/>
    </ligand>
</feature>
<dbReference type="PANTHER" id="PTHR22683">
    <property type="entry name" value="SPORULATION PROTEIN RELATED"/>
    <property type="match status" value="1"/>
</dbReference>
<dbReference type="InterPro" id="IPR027417">
    <property type="entry name" value="P-loop_NTPase"/>
</dbReference>
<gene>
    <name evidence="5" type="ORF">GCM10008908_09470</name>
</gene>
<accession>A0ABP3VSZ9</accession>
<dbReference type="Gene3D" id="3.40.50.300">
    <property type="entry name" value="P-loop containing nucleotide triphosphate hydrolases"/>
    <property type="match status" value="1"/>
</dbReference>
<dbReference type="InterPro" id="IPR050206">
    <property type="entry name" value="FtsK/SpoIIIE/SftA"/>
</dbReference>
<feature type="domain" description="FtsK" evidence="4">
    <location>
        <begin position="123"/>
        <end position="318"/>
    </location>
</feature>
<keyword evidence="2 3" id="KW-0067">ATP-binding</keyword>
<proteinExistence type="predicted"/>
<evidence type="ECO:0000256" key="3">
    <source>
        <dbReference type="PROSITE-ProRule" id="PRU00289"/>
    </source>
</evidence>
<dbReference type="Pfam" id="PF01580">
    <property type="entry name" value="FtsK_SpoIIIE"/>
    <property type="match status" value="1"/>
</dbReference>
<name>A0ABP3VSZ9_CLOSU</name>
<reference evidence="6" key="1">
    <citation type="journal article" date="2019" name="Int. J. Syst. Evol. Microbiol.">
        <title>The Global Catalogue of Microorganisms (GCM) 10K type strain sequencing project: providing services to taxonomists for standard genome sequencing and annotation.</title>
        <authorList>
            <consortium name="The Broad Institute Genomics Platform"/>
            <consortium name="The Broad Institute Genome Sequencing Center for Infectious Disease"/>
            <person name="Wu L."/>
            <person name="Ma J."/>
        </authorList>
    </citation>
    <scope>NUCLEOTIDE SEQUENCE [LARGE SCALE GENOMIC DNA]</scope>
    <source>
        <strain evidence="6">JCM 1417</strain>
    </source>
</reference>
<evidence type="ECO:0000259" key="4">
    <source>
        <dbReference type="PROSITE" id="PS50901"/>
    </source>
</evidence>
<organism evidence="5 6">
    <name type="scientific">Clostridium subterminale</name>
    <dbReference type="NCBI Taxonomy" id="1550"/>
    <lineage>
        <taxon>Bacteria</taxon>
        <taxon>Bacillati</taxon>
        <taxon>Bacillota</taxon>
        <taxon>Clostridia</taxon>
        <taxon>Eubacteriales</taxon>
        <taxon>Clostridiaceae</taxon>
        <taxon>Clostridium</taxon>
    </lineage>
</organism>
<dbReference type="RefSeq" id="WP_343824097.1">
    <property type="nucleotide sequence ID" value="NZ_BAAACI010000001.1"/>
</dbReference>
<keyword evidence="1 3" id="KW-0547">Nucleotide-binding</keyword>
<dbReference type="InterPro" id="IPR002543">
    <property type="entry name" value="FtsK_dom"/>
</dbReference>
<evidence type="ECO:0000313" key="6">
    <source>
        <dbReference type="Proteomes" id="UP001501047"/>
    </source>
</evidence>
<dbReference type="EMBL" id="BAAACI010000001">
    <property type="protein sequence ID" value="GAA0768755.1"/>
    <property type="molecule type" value="Genomic_DNA"/>
</dbReference>
<comment type="caution">
    <text evidence="5">The sequence shown here is derived from an EMBL/GenBank/DDBJ whole genome shotgun (WGS) entry which is preliminary data.</text>
</comment>
<evidence type="ECO:0000256" key="2">
    <source>
        <dbReference type="ARBA" id="ARBA00022840"/>
    </source>
</evidence>
<dbReference type="SUPFAM" id="SSF52540">
    <property type="entry name" value="P-loop containing nucleoside triphosphate hydrolases"/>
    <property type="match status" value="1"/>
</dbReference>